<dbReference type="AlphaFoldDB" id="A0A5M6DDS2"/>
<dbReference type="RefSeq" id="WP_150076162.1">
    <property type="nucleotide sequence ID" value="NZ_VWOX01000004.1"/>
</dbReference>
<comment type="caution">
    <text evidence="2">The sequence shown here is derived from an EMBL/GenBank/DDBJ whole genome shotgun (WGS) entry which is preliminary data.</text>
</comment>
<evidence type="ECO:0000313" key="3">
    <source>
        <dbReference type="Proteomes" id="UP000324479"/>
    </source>
</evidence>
<organism evidence="2 3">
    <name type="scientific">Roseiconus nitratireducens</name>
    <dbReference type="NCBI Taxonomy" id="2605748"/>
    <lineage>
        <taxon>Bacteria</taxon>
        <taxon>Pseudomonadati</taxon>
        <taxon>Planctomycetota</taxon>
        <taxon>Planctomycetia</taxon>
        <taxon>Pirellulales</taxon>
        <taxon>Pirellulaceae</taxon>
        <taxon>Roseiconus</taxon>
    </lineage>
</organism>
<feature type="compositionally biased region" description="Polar residues" evidence="1">
    <location>
        <begin position="386"/>
        <end position="405"/>
    </location>
</feature>
<protein>
    <recommendedName>
        <fullName evidence="4">CHAT domain-containing protein</fullName>
    </recommendedName>
</protein>
<evidence type="ECO:0008006" key="4">
    <source>
        <dbReference type="Google" id="ProtNLM"/>
    </source>
</evidence>
<proteinExistence type="predicted"/>
<feature type="region of interest" description="Disordered" evidence="1">
    <location>
        <begin position="323"/>
        <end position="342"/>
    </location>
</feature>
<evidence type="ECO:0000256" key="1">
    <source>
        <dbReference type="SAM" id="MobiDB-lite"/>
    </source>
</evidence>
<dbReference type="EMBL" id="VWOX01000004">
    <property type="protein sequence ID" value="KAA5544550.1"/>
    <property type="molecule type" value="Genomic_DNA"/>
</dbReference>
<feature type="region of interest" description="Disordered" evidence="1">
    <location>
        <begin position="755"/>
        <end position="774"/>
    </location>
</feature>
<name>A0A5M6DDS2_9BACT</name>
<accession>A0A5M6DDS2</accession>
<feature type="region of interest" description="Disordered" evidence="1">
    <location>
        <begin position="385"/>
        <end position="416"/>
    </location>
</feature>
<reference evidence="2 3" key="1">
    <citation type="submission" date="2019-08" db="EMBL/GenBank/DDBJ databases">
        <authorList>
            <person name="Dhanesh K."/>
            <person name="Kumar G."/>
            <person name="Sasikala C."/>
            <person name="Venkata Ramana C."/>
        </authorList>
    </citation>
    <scope>NUCLEOTIDE SEQUENCE [LARGE SCALE GENOMIC DNA]</scope>
    <source>
        <strain evidence="2 3">JC645</strain>
    </source>
</reference>
<keyword evidence="3" id="KW-1185">Reference proteome</keyword>
<sequence>MRWNYIVRQRHRWALDPAASLRQTQRLRHDLRSLGVNAGALKKLWGIVEVAIPNPDGEQCWEARILPWEYVLAAASAPERTDRPILVVRHLVTGRRPRRRRPKTYALIETAPGALRRDFDFAGERTFITAGLTSLRRTPDQVIEDPTEPQLRNVLRSESPDVIHLTGVDNRLARQILGRDHSGVRDGLCFSGRSGEVVEARAEQVAKTLCAGERAPLLVGFNCWDSGARMAPMTVHQGAAAAIGFQHTFDDAVAELFFANFYPTWIATGCNDLCAFWQAWQAIAGYRPRLRGSSIILWSAQSLVSGSTFDQFETWRQSQQRSFAAGGSNAEAARGLAQRPADPARDRIDDLVQVSVRPVSRLNYSLLHNGRSLFEDFTLRFLPPSANGQQPASAAPTSGTTSGPRENQPAPDDGIDRVDGLEVLVQLHVGAEAFPYRTRLSLGHRERRYDLASTDRRFAPSLPGNPTGGIRLPLTSHLIRSVSERIQTSLYVEVRWHDQILYRHTHSVWLAPVDQWTLGEEDIWWLPSFVRPRDPAVGRTLRSAQGFLRCLADSVNAGFDGYQSFNDLAPDGDAWQGVDRQVRAIWSALVLESPLNYINPPPSYAEFTQRLRSPSETVASACGTCVDLAILLASCLEWIEVYPVLILMDNHALVGYWRDLAAYDRFLDVRADSPGPDSESQESRDDQAGRRWVCGRRTYSEIKGFVDRGELVPLETVLLTRGEGFARAVEEGRIHFEKRRNHAFHSMVDIASARQGDGITPLPTMDAGSEGSGR</sequence>
<dbReference type="Proteomes" id="UP000324479">
    <property type="component" value="Unassembled WGS sequence"/>
</dbReference>
<evidence type="ECO:0000313" key="2">
    <source>
        <dbReference type="EMBL" id="KAA5544550.1"/>
    </source>
</evidence>
<gene>
    <name evidence="2" type="ORF">FYK55_09520</name>
</gene>